<organism evidence="3 4">
    <name type="scientific">Bacteroides intestinalis</name>
    <dbReference type="NCBI Taxonomy" id="329854"/>
    <lineage>
        <taxon>Bacteria</taxon>
        <taxon>Pseudomonadati</taxon>
        <taxon>Bacteroidota</taxon>
        <taxon>Bacteroidia</taxon>
        <taxon>Bacteroidales</taxon>
        <taxon>Bacteroidaceae</taxon>
        <taxon>Bacteroides</taxon>
    </lineage>
</organism>
<dbReference type="Gene3D" id="2.60.40.1120">
    <property type="entry name" value="Carboxypeptidase-like, regulatory domain"/>
    <property type="match status" value="1"/>
</dbReference>
<sequence>MKQFFPTLFLMLLCSVAYAQQQDSVTISGRVTDYGGQPIDSACVWWQNPQSNNVIEAITDKNGHYTARVLKGNYQKVASIYLPSYAHVAMKNGLPETEHRLEFWAWNFIADRDTTLDIRYNRMEVYGLHAFRIPGAMPAYQIYVRPMSLTRFYQWMKENKPESILHGETLGNIKQESQSKDAKESQWAPRPEQLKTTVWIDGEEVKILMKQEIKEYFNANEYANAYLLTVDLPKHPKTGLPYRVFKVELEDLENGDRGEGLYYMEKETYIK</sequence>
<dbReference type="SUPFAM" id="SSF49464">
    <property type="entry name" value="Carboxypeptidase regulatory domain-like"/>
    <property type="match status" value="1"/>
</dbReference>
<evidence type="ECO:0000256" key="1">
    <source>
        <dbReference type="SAM" id="MobiDB-lite"/>
    </source>
</evidence>
<keyword evidence="3" id="KW-0645">Protease</keyword>
<dbReference type="EMBL" id="QRZF01000012">
    <property type="protein sequence ID" value="RGV51293.1"/>
    <property type="molecule type" value="Genomic_DNA"/>
</dbReference>
<dbReference type="GO" id="GO:0004180">
    <property type="term" value="F:carboxypeptidase activity"/>
    <property type="evidence" value="ECO:0007669"/>
    <property type="project" value="UniProtKB-KW"/>
</dbReference>
<dbReference type="AlphaFoldDB" id="A0A412Y158"/>
<evidence type="ECO:0000256" key="2">
    <source>
        <dbReference type="SAM" id="SignalP"/>
    </source>
</evidence>
<dbReference type="Proteomes" id="UP000283850">
    <property type="component" value="Unassembled WGS sequence"/>
</dbReference>
<feature type="chain" id="PRO_5019074936" evidence="2">
    <location>
        <begin position="20"/>
        <end position="271"/>
    </location>
</feature>
<evidence type="ECO:0000313" key="4">
    <source>
        <dbReference type="Proteomes" id="UP000283850"/>
    </source>
</evidence>
<comment type="caution">
    <text evidence="3">The sequence shown here is derived from an EMBL/GenBank/DDBJ whole genome shotgun (WGS) entry which is preliminary data.</text>
</comment>
<proteinExistence type="predicted"/>
<dbReference type="InterPro" id="IPR008969">
    <property type="entry name" value="CarboxyPept-like_regulatory"/>
</dbReference>
<protein>
    <submittedName>
        <fullName evidence="3">Carboxypeptidase regulatory-like domain-containing protein</fullName>
    </submittedName>
</protein>
<dbReference type="Pfam" id="PF13620">
    <property type="entry name" value="CarboxypepD_reg"/>
    <property type="match status" value="1"/>
</dbReference>
<accession>A0A412Y158</accession>
<keyword evidence="2" id="KW-0732">Signal</keyword>
<gene>
    <name evidence="3" type="ORF">DWW10_16690</name>
</gene>
<keyword evidence="3" id="KW-0378">Hydrolase</keyword>
<dbReference type="RefSeq" id="WP_022392440.1">
    <property type="nucleotide sequence ID" value="NZ_QRZF01000012.1"/>
</dbReference>
<reference evidence="3 4" key="1">
    <citation type="submission" date="2018-08" db="EMBL/GenBank/DDBJ databases">
        <title>A genome reference for cultivated species of the human gut microbiota.</title>
        <authorList>
            <person name="Zou Y."/>
            <person name="Xue W."/>
            <person name="Luo G."/>
        </authorList>
    </citation>
    <scope>NUCLEOTIDE SEQUENCE [LARGE SCALE GENOMIC DNA]</scope>
    <source>
        <strain evidence="3 4">AF14-32</strain>
    </source>
</reference>
<feature type="region of interest" description="Disordered" evidence="1">
    <location>
        <begin position="168"/>
        <end position="189"/>
    </location>
</feature>
<evidence type="ECO:0000313" key="3">
    <source>
        <dbReference type="EMBL" id="RGV51293.1"/>
    </source>
</evidence>
<keyword evidence="3" id="KW-0121">Carboxypeptidase</keyword>
<feature type="signal peptide" evidence="2">
    <location>
        <begin position="1"/>
        <end position="19"/>
    </location>
</feature>
<name>A0A412Y158_9BACE</name>